<dbReference type="InterPro" id="IPR027819">
    <property type="entry name" value="C9orf72"/>
</dbReference>
<feature type="region of interest" description="Disordered" evidence="1">
    <location>
        <begin position="167"/>
        <end position="229"/>
    </location>
</feature>
<evidence type="ECO:0000313" key="3">
    <source>
        <dbReference type="WBParaSite" id="ACRNAN_scaffold7383.g14373.t1"/>
    </source>
</evidence>
<dbReference type="GO" id="GO:0005776">
    <property type="term" value="C:autophagosome"/>
    <property type="evidence" value="ECO:0007669"/>
    <property type="project" value="TreeGrafter"/>
</dbReference>
<name>A0A914ED42_9BILA</name>
<dbReference type="Pfam" id="PF15019">
    <property type="entry name" value="C9orf72-like"/>
    <property type="match status" value="1"/>
</dbReference>
<feature type="region of interest" description="Disordered" evidence="1">
    <location>
        <begin position="247"/>
        <end position="270"/>
    </location>
</feature>
<reference evidence="3" key="1">
    <citation type="submission" date="2022-11" db="UniProtKB">
        <authorList>
            <consortium name="WormBaseParasite"/>
        </authorList>
    </citation>
    <scope>IDENTIFICATION</scope>
</reference>
<accession>A0A914ED42</accession>
<dbReference type="Proteomes" id="UP000887540">
    <property type="component" value="Unplaced"/>
</dbReference>
<keyword evidence="2" id="KW-1185">Reference proteome</keyword>
<dbReference type="WBParaSite" id="ACRNAN_scaffold7383.g14373.t1">
    <property type="protein sequence ID" value="ACRNAN_scaffold7383.g14373.t1"/>
    <property type="gene ID" value="ACRNAN_scaffold7383.g14373"/>
</dbReference>
<feature type="compositionally biased region" description="Polar residues" evidence="1">
    <location>
        <begin position="174"/>
        <end position="215"/>
    </location>
</feature>
<organism evidence="2 3">
    <name type="scientific">Acrobeloides nanus</name>
    <dbReference type="NCBI Taxonomy" id="290746"/>
    <lineage>
        <taxon>Eukaryota</taxon>
        <taxon>Metazoa</taxon>
        <taxon>Ecdysozoa</taxon>
        <taxon>Nematoda</taxon>
        <taxon>Chromadorea</taxon>
        <taxon>Rhabditida</taxon>
        <taxon>Tylenchina</taxon>
        <taxon>Cephalobomorpha</taxon>
        <taxon>Cephaloboidea</taxon>
        <taxon>Cephalobidae</taxon>
        <taxon>Acrobeloides</taxon>
    </lineage>
</organism>
<dbReference type="PROSITE" id="PS51835">
    <property type="entry name" value="DENN_C9ORF72"/>
    <property type="match status" value="1"/>
</dbReference>
<evidence type="ECO:0000313" key="2">
    <source>
        <dbReference type="Proteomes" id="UP000887540"/>
    </source>
</evidence>
<dbReference type="GO" id="GO:0006897">
    <property type="term" value="P:endocytosis"/>
    <property type="evidence" value="ECO:0007669"/>
    <property type="project" value="TreeGrafter"/>
</dbReference>
<proteinExistence type="predicted"/>
<dbReference type="GO" id="GO:0005768">
    <property type="term" value="C:endosome"/>
    <property type="evidence" value="ECO:0007669"/>
    <property type="project" value="TreeGrafter"/>
</dbReference>
<dbReference type="GO" id="GO:0006914">
    <property type="term" value="P:autophagy"/>
    <property type="evidence" value="ECO:0007669"/>
    <property type="project" value="TreeGrafter"/>
</dbReference>
<protein>
    <submittedName>
        <fullName evidence="3">Uncharacterized protein</fullName>
    </submittedName>
</protein>
<dbReference type="PANTHER" id="PTHR31855:SF2">
    <property type="entry name" value="GUANINE NUCLEOTIDE EXCHANGE FACTOR C9ORF72"/>
    <property type="match status" value="1"/>
</dbReference>
<dbReference type="PANTHER" id="PTHR31855">
    <property type="entry name" value="GUANINE NUCLEOTIDE EXCHANGE C9ORF72"/>
    <property type="match status" value="1"/>
</dbReference>
<feature type="compositionally biased region" description="Low complexity" evidence="1">
    <location>
        <begin position="78"/>
        <end position="87"/>
    </location>
</feature>
<sequence length="723" mass="80983">MEADLFQQIYDALQLGSKRLLLPVQHVSPITKIVWSSFDFMSGPELKFVWEASCSRDQLMQTPFSLSGDEVETDGTDSSDSSFSKTTVNTGSVKEGYEDIDDIYSSDLLTAAIIDEEIPLCEFEELQIKDEFGSPSILPTARFYKHSLGDDLYDAITNSTMTLEEAQQIDETNRPTSSKTSLNNPNNRAESRNDPPTASKSPNSEVQIKASQSKEGITEDSSKDPMVTSCVDSGIAGTISFHSDLSATCRSTDESPEKPSSSSQAKFDDQGFYDEQYTTPKASMNNSTFLSSPTRRVSQANITSSFYTAPESTTTSPRKIHIDHEAELFNELAGECGLQKLSDEEFIAKFVLAEQICSTQLSSNRLIHKMVAIPSRHIMFGSYLFPLKISDSATMVAFSVVLSDQRTEWYIERQNVIEEIFSDIVPRFKAAHLAEGPEDLICRLVVEMTKIFTLFGALERYDLTKLKVRSSFIWENIEDIEIPFISKCITGALMSRGHCVIVGNDAKSSLKLMRTMSLFLEENQRRLSIKPYCLPFSPYLCLQAVKRKDFDEVLASGAECHWPLTIIDLDRKLVTSSGPYVKHRYIKKALQLFQVGSILREAQIPLPLEDEKRVSREPVLDLHSIKPDDSVRELLVTIRLLPLSRTARLTYIDHFLLRIENRAKAFIGLVQELSEPKAYDKRSAISAKWSLSGARRSLNLVSEASVAIVLAKAETILPTIAEF</sequence>
<dbReference type="AlphaFoldDB" id="A0A914ED42"/>
<dbReference type="GO" id="GO:0005085">
    <property type="term" value="F:guanyl-nucleotide exchange factor activity"/>
    <property type="evidence" value="ECO:0007669"/>
    <property type="project" value="InterPro"/>
</dbReference>
<evidence type="ECO:0000256" key="1">
    <source>
        <dbReference type="SAM" id="MobiDB-lite"/>
    </source>
</evidence>
<feature type="region of interest" description="Disordered" evidence="1">
    <location>
        <begin position="65"/>
        <end position="88"/>
    </location>
</feature>